<name>A0A0W8G203_9ZZZZ</name>
<comment type="caution">
    <text evidence="2">The sequence shown here is derived from an EMBL/GenBank/DDBJ whole genome shotgun (WGS) entry which is preliminary data.</text>
</comment>
<evidence type="ECO:0000256" key="1">
    <source>
        <dbReference type="SAM" id="MobiDB-lite"/>
    </source>
</evidence>
<feature type="compositionally biased region" description="Basic and acidic residues" evidence="1">
    <location>
        <begin position="1"/>
        <end position="10"/>
    </location>
</feature>
<reference evidence="2" key="1">
    <citation type="journal article" date="2015" name="Proc. Natl. Acad. Sci. U.S.A.">
        <title>Networks of energetic and metabolic interactions define dynamics in microbial communities.</title>
        <authorList>
            <person name="Embree M."/>
            <person name="Liu J.K."/>
            <person name="Al-Bassam M.M."/>
            <person name="Zengler K."/>
        </authorList>
    </citation>
    <scope>NUCLEOTIDE SEQUENCE</scope>
</reference>
<dbReference type="EMBL" id="LNQE01000357">
    <property type="protein sequence ID" value="KUG27162.1"/>
    <property type="molecule type" value="Genomic_DNA"/>
</dbReference>
<gene>
    <name evidence="2" type="ORF">ASZ90_002988</name>
</gene>
<feature type="region of interest" description="Disordered" evidence="1">
    <location>
        <begin position="1"/>
        <end position="41"/>
    </location>
</feature>
<protein>
    <submittedName>
        <fullName evidence="2">Uncharacterized protein</fullName>
    </submittedName>
</protein>
<dbReference type="AlphaFoldDB" id="A0A0W8G203"/>
<evidence type="ECO:0000313" key="2">
    <source>
        <dbReference type="EMBL" id="KUG27162.1"/>
    </source>
</evidence>
<accession>A0A0W8G203</accession>
<organism evidence="2">
    <name type="scientific">hydrocarbon metagenome</name>
    <dbReference type="NCBI Taxonomy" id="938273"/>
    <lineage>
        <taxon>unclassified sequences</taxon>
        <taxon>metagenomes</taxon>
        <taxon>ecological metagenomes</taxon>
    </lineage>
</organism>
<proteinExistence type="predicted"/>
<sequence length="41" mass="4554">MAHIRGDGKMRRGIRSRRPGNREGGTGPGPDKRPLFPCRLP</sequence>